<evidence type="ECO:0000313" key="1">
    <source>
        <dbReference type="EMBL" id="VFK70762.1"/>
    </source>
</evidence>
<gene>
    <name evidence="1" type="ORF">BECKUNK1418H_GA0071006_103735</name>
</gene>
<dbReference type="EMBL" id="CAADGD010000037">
    <property type="protein sequence ID" value="VFK70762.1"/>
    <property type="molecule type" value="Genomic_DNA"/>
</dbReference>
<organism evidence="1">
    <name type="scientific">Candidatus Kentrum sp. UNK</name>
    <dbReference type="NCBI Taxonomy" id="2126344"/>
    <lineage>
        <taxon>Bacteria</taxon>
        <taxon>Pseudomonadati</taxon>
        <taxon>Pseudomonadota</taxon>
        <taxon>Gammaproteobacteria</taxon>
        <taxon>Candidatus Kentrum</taxon>
    </lineage>
</organism>
<reference evidence="1" key="1">
    <citation type="submission" date="2019-02" db="EMBL/GenBank/DDBJ databases">
        <authorList>
            <person name="Gruber-Vodicka R. H."/>
            <person name="Seah K. B. B."/>
        </authorList>
    </citation>
    <scope>NUCLEOTIDE SEQUENCE</scope>
    <source>
        <strain evidence="1">BECK_BY19</strain>
    </source>
</reference>
<proteinExistence type="predicted"/>
<sequence>MYVMGINSVFHESAACLLKVRIPMKMGTHSEGKWAPIPREMGGAGIADSAGREFLPQ</sequence>
<protein>
    <submittedName>
        <fullName evidence="1">Uncharacterized protein</fullName>
    </submittedName>
</protein>
<accession>A0A451AXM1</accession>
<dbReference type="AlphaFoldDB" id="A0A451AXM1"/>
<name>A0A451AXM1_9GAMM</name>